<feature type="transmembrane region" description="Helical" evidence="6">
    <location>
        <begin position="220"/>
        <end position="237"/>
    </location>
</feature>
<dbReference type="Proteomes" id="UP000245383">
    <property type="component" value="Unassembled WGS sequence"/>
</dbReference>
<proteinExistence type="predicted"/>
<feature type="transmembrane region" description="Helical" evidence="6">
    <location>
        <begin position="287"/>
        <end position="306"/>
    </location>
</feature>
<evidence type="ECO:0000256" key="4">
    <source>
        <dbReference type="ARBA" id="ARBA00022989"/>
    </source>
</evidence>
<dbReference type="PROSITE" id="PS50850">
    <property type="entry name" value="MFS"/>
    <property type="match status" value="1"/>
</dbReference>
<dbReference type="InterPro" id="IPR020846">
    <property type="entry name" value="MFS_dom"/>
</dbReference>
<dbReference type="Gene3D" id="1.20.1720.10">
    <property type="entry name" value="Multidrug resistance protein D"/>
    <property type="match status" value="1"/>
</dbReference>
<feature type="transmembrane region" description="Helical" evidence="6">
    <location>
        <begin position="376"/>
        <end position="392"/>
    </location>
</feature>
<dbReference type="AlphaFoldDB" id="A0A2T9YGZ9"/>
<evidence type="ECO:0000256" key="1">
    <source>
        <dbReference type="ARBA" id="ARBA00004127"/>
    </source>
</evidence>
<feature type="transmembrane region" description="Helical" evidence="6">
    <location>
        <begin position="62"/>
        <end position="81"/>
    </location>
</feature>
<evidence type="ECO:0000256" key="6">
    <source>
        <dbReference type="SAM" id="Phobius"/>
    </source>
</evidence>
<dbReference type="SUPFAM" id="SSF103473">
    <property type="entry name" value="MFS general substrate transporter"/>
    <property type="match status" value="1"/>
</dbReference>
<evidence type="ECO:0000313" key="8">
    <source>
        <dbReference type="EMBL" id="PVU91611.1"/>
    </source>
</evidence>
<dbReference type="GO" id="GO:0005886">
    <property type="term" value="C:plasma membrane"/>
    <property type="evidence" value="ECO:0007669"/>
    <property type="project" value="TreeGrafter"/>
</dbReference>
<feature type="transmembrane region" description="Helical" evidence="6">
    <location>
        <begin position="93"/>
        <end position="111"/>
    </location>
</feature>
<dbReference type="PANTHER" id="PTHR23501:SF191">
    <property type="entry name" value="VACUOLAR BASIC AMINO ACID TRANSPORTER 4"/>
    <property type="match status" value="1"/>
</dbReference>
<evidence type="ECO:0000259" key="7">
    <source>
        <dbReference type="PROSITE" id="PS50850"/>
    </source>
</evidence>
<keyword evidence="9" id="KW-1185">Reference proteome</keyword>
<evidence type="ECO:0000313" key="9">
    <source>
        <dbReference type="Proteomes" id="UP000245383"/>
    </source>
</evidence>
<sequence>MPHDLSEFSSNTANSNTIDISSRLLLVVAATLSVLIFTASLTGTIISTATKSITSSLGVNNVSWVAQSFLIFSTCLQPAWGKVSDIFGCRPPMLIGIFSLFLFSLLAGFSSNMIMLIIARGLMGVGASASLAMVNIIISEIVPIRERGSYMGFISSANGLGQVLGPLLGGVISESLNWRWTMFINIPLVLFSGIPLYFYVKIKSPVGPLSQKFNSLDIKGIILLVLSITSFLLALNFGLKDSWSNSKTYFFMTFAFVLALSFLIVELKTRREPIIDLKLFKYNNVSLNLFGATITGFVMYVGIFFIPEFFAAVYNVSLTSAGVKTWPWMVCVIISSIGCGAAITKFGLYRPYLWVGSLLLAVGFVLMYSQDHKHNYLQQSFFIAIIGVGIGFRMPSSTISAQAAVTRSELAQTTALLNFFRNMGGIFGLSISKAVQNSVFDSNINKIVQNFPKLESQIREIISGNPSEIYAIDAGFVQDQIIITYINSIRLVFLICTIITIVGCIAVAFIEHIELENEDSTDLDKEDSYINTH</sequence>
<keyword evidence="3 6" id="KW-0812">Transmembrane</keyword>
<protein>
    <recommendedName>
        <fullName evidence="7">Major facilitator superfamily (MFS) profile domain-containing protein</fullName>
    </recommendedName>
</protein>
<feature type="transmembrane region" description="Helical" evidence="6">
    <location>
        <begin position="24"/>
        <end position="50"/>
    </location>
</feature>
<keyword evidence="4 6" id="KW-1133">Transmembrane helix</keyword>
<dbReference type="GO" id="GO:0022857">
    <property type="term" value="F:transmembrane transporter activity"/>
    <property type="evidence" value="ECO:0007669"/>
    <property type="project" value="InterPro"/>
</dbReference>
<dbReference type="PRINTS" id="PR01036">
    <property type="entry name" value="TCRTETB"/>
</dbReference>
<dbReference type="OrthoDB" id="2351791at2759"/>
<comment type="subcellular location">
    <subcellularLocation>
        <location evidence="1">Endomembrane system</location>
        <topology evidence="1">Multi-pass membrane protein</topology>
    </subcellularLocation>
</comment>
<organism evidence="8 9">
    <name type="scientific">Smittium simulii</name>
    <dbReference type="NCBI Taxonomy" id="133385"/>
    <lineage>
        <taxon>Eukaryota</taxon>
        <taxon>Fungi</taxon>
        <taxon>Fungi incertae sedis</taxon>
        <taxon>Zoopagomycota</taxon>
        <taxon>Kickxellomycotina</taxon>
        <taxon>Harpellomycetes</taxon>
        <taxon>Harpellales</taxon>
        <taxon>Legeriomycetaceae</taxon>
        <taxon>Smittium</taxon>
    </lineage>
</organism>
<feature type="transmembrane region" description="Helical" evidence="6">
    <location>
        <begin position="117"/>
        <end position="138"/>
    </location>
</feature>
<feature type="transmembrane region" description="Helical" evidence="6">
    <location>
        <begin position="178"/>
        <end position="200"/>
    </location>
</feature>
<feature type="transmembrane region" description="Helical" evidence="6">
    <location>
        <begin position="249"/>
        <end position="267"/>
    </location>
</feature>
<dbReference type="PANTHER" id="PTHR23501">
    <property type="entry name" value="MAJOR FACILITATOR SUPERFAMILY"/>
    <property type="match status" value="1"/>
</dbReference>
<name>A0A2T9YGZ9_9FUNG</name>
<keyword evidence="5 6" id="KW-0472">Membrane</keyword>
<reference evidence="8 9" key="1">
    <citation type="journal article" date="2018" name="MBio">
        <title>Comparative Genomics Reveals the Core Gene Toolbox for the Fungus-Insect Symbiosis.</title>
        <authorList>
            <person name="Wang Y."/>
            <person name="Stata M."/>
            <person name="Wang W."/>
            <person name="Stajich J.E."/>
            <person name="White M.M."/>
            <person name="Moncalvo J.M."/>
        </authorList>
    </citation>
    <scope>NUCLEOTIDE SEQUENCE [LARGE SCALE GENOMIC DNA]</scope>
    <source>
        <strain evidence="8 9">SWE-8-4</strain>
    </source>
</reference>
<feature type="transmembrane region" description="Helical" evidence="6">
    <location>
        <begin position="351"/>
        <end position="370"/>
    </location>
</feature>
<feature type="transmembrane region" description="Helical" evidence="6">
    <location>
        <begin position="326"/>
        <end position="344"/>
    </location>
</feature>
<dbReference type="Gene3D" id="1.20.1250.20">
    <property type="entry name" value="MFS general substrate transporter like domains"/>
    <property type="match status" value="1"/>
</dbReference>
<comment type="caution">
    <text evidence="8">The sequence shown here is derived from an EMBL/GenBank/DDBJ whole genome shotgun (WGS) entry which is preliminary data.</text>
</comment>
<evidence type="ECO:0000256" key="5">
    <source>
        <dbReference type="ARBA" id="ARBA00023136"/>
    </source>
</evidence>
<keyword evidence="2" id="KW-0813">Transport</keyword>
<feature type="domain" description="Major facilitator superfamily (MFS) profile" evidence="7">
    <location>
        <begin position="24"/>
        <end position="515"/>
    </location>
</feature>
<dbReference type="InterPro" id="IPR036259">
    <property type="entry name" value="MFS_trans_sf"/>
</dbReference>
<feature type="transmembrane region" description="Helical" evidence="6">
    <location>
        <begin position="491"/>
        <end position="510"/>
    </location>
</feature>
<accession>A0A2T9YGZ9</accession>
<evidence type="ECO:0000256" key="3">
    <source>
        <dbReference type="ARBA" id="ARBA00022692"/>
    </source>
</evidence>
<dbReference type="GO" id="GO:0012505">
    <property type="term" value="C:endomembrane system"/>
    <property type="evidence" value="ECO:0007669"/>
    <property type="project" value="UniProtKB-SubCell"/>
</dbReference>
<dbReference type="InterPro" id="IPR011701">
    <property type="entry name" value="MFS"/>
</dbReference>
<dbReference type="STRING" id="133385.A0A2T9YGZ9"/>
<evidence type="ECO:0000256" key="2">
    <source>
        <dbReference type="ARBA" id="ARBA00022448"/>
    </source>
</evidence>
<dbReference type="Pfam" id="PF07690">
    <property type="entry name" value="MFS_1"/>
    <property type="match status" value="1"/>
</dbReference>
<dbReference type="EMBL" id="MBFR01000192">
    <property type="protein sequence ID" value="PVU91611.1"/>
    <property type="molecule type" value="Genomic_DNA"/>
</dbReference>
<gene>
    <name evidence="8" type="ORF">BB561_004312</name>
</gene>